<dbReference type="OrthoDB" id="8922241at2759"/>
<evidence type="ECO:0000313" key="3">
    <source>
        <dbReference type="Proteomes" id="UP000722485"/>
    </source>
</evidence>
<gene>
    <name evidence="2" type="ORF">G7Z17_g87</name>
</gene>
<comment type="caution">
    <text evidence="2">The sequence shown here is derived from an EMBL/GenBank/DDBJ whole genome shotgun (WGS) entry which is preliminary data.</text>
</comment>
<reference evidence="2" key="1">
    <citation type="submission" date="2020-03" db="EMBL/GenBank/DDBJ databases">
        <title>Draft Genome Sequence of Cylindrodendrum hubeiense.</title>
        <authorList>
            <person name="Buettner E."/>
            <person name="Kellner H."/>
        </authorList>
    </citation>
    <scope>NUCLEOTIDE SEQUENCE</scope>
    <source>
        <strain evidence="2">IHI 201604</strain>
    </source>
</reference>
<protein>
    <submittedName>
        <fullName evidence="2">Uncharacterized protein</fullName>
    </submittedName>
</protein>
<dbReference type="Proteomes" id="UP000722485">
    <property type="component" value="Unassembled WGS sequence"/>
</dbReference>
<proteinExistence type="predicted"/>
<evidence type="ECO:0000313" key="2">
    <source>
        <dbReference type="EMBL" id="KAF7558109.1"/>
    </source>
</evidence>
<organism evidence="2 3">
    <name type="scientific">Cylindrodendrum hubeiense</name>
    <dbReference type="NCBI Taxonomy" id="595255"/>
    <lineage>
        <taxon>Eukaryota</taxon>
        <taxon>Fungi</taxon>
        <taxon>Dikarya</taxon>
        <taxon>Ascomycota</taxon>
        <taxon>Pezizomycotina</taxon>
        <taxon>Sordariomycetes</taxon>
        <taxon>Hypocreomycetidae</taxon>
        <taxon>Hypocreales</taxon>
        <taxon>Nectriaceae</taxon>
        <taxon>Cylindrodendrum</taxon>
    </lineage>
</organism>
<accession>A0A9P5LMM8</accession>
<feature type="compositionally biased region" description="Polar residues" evidence="1">
    <location>
        <begin position="195"/>
        <end position="206"/>
    </location>
</feature>
<feature type="region of interest" description="Disordered" evidence="1">
    <location>
        <begin position="292"/>
        <end position="312"/>
    </location>
</feature>
<dbReference type="EMBL" id="JAANBB010000001">
    <property type="protein sequence ID" value="KAF7558109.1"/>
    <property type="molecule type" value="Genomic_DNA"/>
</dbReference>
<feature type="compositionally biased region" description="Low complexity" evidence="1">
    <location>
        <begin position="162"/>
        <end position="194"/>
    </location>
</feature>
<name>A0A9P5LMM8_9HYPO</name>
<feature type="compositionally biased region" description="Polar residues" evidence="1">
    <location>
        <begin position="237"/>
        <end position="247"/>
    </location>
</feature>
<evidence type="ECO:0000256" key="1">
    <source>
        <dbReference type="SAM" id="MobiDB-lite"/>
    </source>
</evidence>
<sequence>MNNRTPAGTPGREALAGLILFIDVRRPNTAALNQGKTCICGVVDSLRRRHNHRLLALSSHSALPSDSACPRQSHGADLDQENATLWRLAFGEASAPWRPGDTRTFCVFCISFVDDTSSQFFEELDIEPLLPDLPLQHGVHQQLQPKTVDPRQLIAVPELDSRQSYYSSSSSPSSSSSSSSPAATRSPDATSTPALTPQSASDSRSPPNALESLPPPAGAQLQRHHATRLHQPALYGASSSPQASLQCSCGKANPRRDNYKRHVKKCRLPARQPFRCNRGHTETDKVAWLAHLDDPGCKPPRGPPRLDLNEDS</sequence>
<feature type="region of interest" description="Disordered" evidence="1">
    <location>
        <begin position="160"/>
        <end position="256"/>
    </location>
</feature>
<keyword evidence="3" id="KW-1185">Reference proteome</keyword>
<dbReference type="AlphaFoldDB" id="A0A9P5LMM8"/>